<dbReference type="Proteomes" id="UP000620224">
    <property type="component" value="Unassembled WGS sequence"/>
</dbReference>
<organism evidence="2 3">
    <name type="scientific">Streptomyces lucensis JCM 4490</name>
    <dbReference type="NCBI Taxonomy" id="1306176"/>
    <lineage>
        <taxon>Bacteria</taxon>
        <taxon>Bacillati</taxon>
        <taxon>Actinomycetota</taxon>
        <taxon>Actinomycetes</taxon>
        <taxon>Kitasatosporales</taxon>
        <taxon>Streptomycetaceae</taxon>
        <taxon>Streptomyces</taxon>
    </lineage>
</organism>
<accession>A0A918MPR2</accession>
<reference evidence="2" key="1">
    <citation type="journal article" date="2014" name="Int. J. Syst. Evol. Microbiol.">
        <title>Complete genome sequence of Corynebacterium casei LMG S-19264T (=DSM 44701T), isolated from a smear-ripened cheese.</title>
        <authorList>
            <consortium name="US DOE Joint Genome Institute (JGI-PGF)"/>
            <person name="Walter F."/>
            <person name="Albersmeier A."/>
            <person name="Kalinowski J."/>
            <person name="Ruckert C."/>
        </authorList>
    </citation>
    <scope>NUCLEOTIDE SEQUENCE</scope>
    <source>
        <strain evidence="2">JCM 4490</strain>
    </source>
</reference>
<name>A0A918MPR2_9ACTN</name>
<evidence type="ECO:0000256" key="1">
    <source>
        <dbReference type="SAM" id="MobiDB-lite"/>
    </source>
</evidence>
<protein>
    <submittedName>
        <fullName evidence="2">Uncharacterized protein</fullName>
    </submittedName>
</protein>
<keyword evidence="3" id="KW-1185">Reference proteome</keyword>
<sequence length="99" mass="10269">MPPSRGTVGRVFDTVREYAGGFRASTRAPGDGAGARGGHSMFEAATGEPRSPVLVVSPPSRWKPAAPRGVRSRDKGLHLALGCAPMDEPLGGTDGRDGR</sequence>
<dbReference type="EMBL" id="BMUE01000003">
    <property type="protein sequence ID" value="GGW43625.1"/>
    <property type="molecule type" value="Genomic_DNA"/>
</dbReference>
<reference evidence="2" key="2">
    <citation type="submission" date="2020-09" db="EMBL/GenBank/DDBJ databases">
        <authorList>
            <person name="Sun Q."/>
            <person name="Ohkuma M."/>
        </authorList>
    </citation>
    <scope>NUCLEOTIDE SEQUENCE</scope>
    <source>
        <strain evidence="2">JCM 4490</strain>
    </source>
</reference>
<gene>
    <name evidence="2" type="ORF">GCM10010503_20390</name>
</gene>
<comment type="caution">
    <text evidence="2">The sequence shown here is derived from an EMBL/GenBank/DDBJ whole genome shotgun (WGS) entry which is preliminary data.</text>
</comment>
<proteinExistence type="predicted"/>
<dbReference type="AlphaFoldDB" id="A0A918MPR2"/>
<evidence type="ECO:0000313" key="3">
    <source>
        <dbReference type="Proteomes" id="UP000620224"/>
    </source>
</evidence>
<evidence type="ECO:0000313" key="2">
    <source>
        <dbReference type="EMBL" id="GGW43625.1"/>
    </source>
</evidence>
<feature type="compositionally biased region" description="Low complexity" evidence="1">
    <location>
        <begin position="51"/>
        <end position="60"/>
    </location>
</feature>
<feature type="region of interest" description="Disordered" evidence="1">
    <location>
        <begin position="23"/>
        <end position="73"/>
    </location>
</feature>